<reference evidence="2 3" key="1">
    <citation type="journal article" date="2015" name="Genome Announc.">
        <title>Complete genome sequences for 35 biothreat assay-relevant bacillus species.</title>
        <authorList>
            <person name="Johnson S.L."/>
            <person name="Daligault H.E."/>
            <person name="Davenport K.W."/>
            <person name="Jaissle J."/>
            <person name="Frey K.G."/>
            <person name="Ladner J.T."/>
            <person name="Broomall S.M."/>
            <person name="Bishop-Lilly K.A."/>
            <person name="Bruce D.C."/>
            <person name="Gibbons H.S."/>
            <person name="Coyne S.R."/>
            <person name="Lo C.C."/>
            <person name="Meincke L."/>
            <person name="Munk A.C."/>
            <person name="Koroleva G.I."/>
            <person name="Rosenzweig C.N."/>
            <person name="Palacios G.F."/>
            <person name="Redden C.L."/>
            <person name="Minogue T.D."/>
            <person name="Chain P.S."/>
        </authorList>
    </citation>
    <scope>NUCLEOTIDE SEQUENCE [LARGE SCALE GENOMIC DNA]</scope>
    <source>
        <strain evidence="3">ATCC 14581 / DSM 32 / JCM 2506 / NBRC 15308 / NCIMB 9376 / NCTC 10342 / NRRL B-14308 / VKM B-512</strain>
    </source>
</reference>
<dbReference type="NCBIfam" id="TIGR02681">
    <property type="entry name" value="phage_pRha"/>
    <property type="match status" value="1"/>
</dbReference>
<dbReference type="Pfam" id="PF10552">
    <property type="entry name" value="ORF6C"/>
    <property type="match status" value="1"/>
</dbReference>
<feature type="domain" description="ORF6C" evidence="1">
    <location>
        <begin position="119"/>
        <end position="224"/>
    </location>
</feature>
<dbReference type="KEGG" id="bmeg:BG04_4532"/>
<name>A0A0B6AAL0_PRIM2</name>
<dbReference type="EMBL" id="CP009920">
    <property type="protein sequence ID" value="AJI20566.1"/>
    <property type="molecule type" value="Genomic_DNA"/>
</dbReference>
<organism evidence="2 3">
    <name type="scientific">Priestia megaterium (strain ATCC 14581 / DSM 32 / CCUG 1817 / JCM 2506 / NBRC 15308 / NCIMB 9376 / NCTC 10342 / NRRL B-14308 / VKM B-512 / Ford 19)</name>
    <name type="common">Bacillus megaterium</name>
    <dbReference type="NCBI Taxonomy" id="1348623"/>
    <lineage>
        <taxon>Bacteria</taxon>
        <taxon>Bacillati</taxon>
        <taxon>Bacillota</taxon>
        <taxon>Bacilli</taxon>
        <taxon>Bacillales</taxon>
        <taxon>Bacillaceae</taxon>
        <taxon>Priestia</taxon>
    </lineage>
</organism>
<dbReference type="Pfam" id="PF09669">
    <property type="entry name" value="Phage_pRha"/>
    <property type="match status" value="1"/>
</dbReference>
<proteinExistence type="predicted"/>
<dbReference type="InterPro" id="IPR014054">
    <property type="entry name" value="Phage_regulatory_Rha"/>
</dbReference>
<dbReference type="Proteomes" id="UP000031829">
    <property type="component" value="Chromosome"/>
</dbReference>
<protein>
    <submittedName>
        <fullName evidence="2">Phage regulatory, Rha family protein</fullName>
    </submittedName>
</protein>
<evidence type="ECO:0000259" key="1">
    <source>
        <dbReference type="Pfam" id="PF10552"/>
    </source>
</evidence>
<dbReference type="AlphaFoldDB" id="A0A0B6AAL0"/>
<dbReference type="InterPro" id="IPR018878">
    <property type="entry name" value="ORF6C_dom"/>
</dbReference>
<evidence type="ECO:0000313" key="3">
    <source>
        <dbReference type="Proteomes" id="UP000031829"/>
    </source>
</evidence>
<accession>A0A0B6AAL0</accession>
<gene>
    <name evidence="2" type="ORF">BG04_4532</name>
</gene>
<evidence type="ECO:0000313" key="2">
    <source>
        <dbReference type="EMBL" id="AJI20566.1"/>
    </source>
</evidence>
<sequence>MKKLVSIQNGQAVTDSLTVAEVFGKRHDSVMRDIRNQKVKLVEAGMDKFIFHNFVEREYQSQQGNFYKKYELTEDAFALVAMSYVTPEAMKFKVEFLQEFKRIKAELQGKPKILTEREQLMASMKLSIEAAEEIPVIKKEVTDLKRVFSEELTLNHGQQQSLHHEIKKRVESLIGDYQECGFTKQRMYSEIHKNLRRAFSTPKYIFVKRKDYQEAIAWVKAWRPLL</sequence>
<dbReference type="HOGENOM" id="CLU_046670_2_1_9"/>